<dbReference type="InterPro" id="IPR006935">
    <property type="entry name" value="Helicase/UvrB_N"/>
</dbReference>
<reference evidence="2 3" key="1">
    <citation type="submission" date="2018-11" db="EMBL/GenBank/DDBJ databases">
        <authorList>
            <person name="Peiro R."/>
            <person name="Begona"/>
            <person name="Cbmso G."/>
            <person name="Lopez M."/>
            <person name="Gonzalez S."/>
            <person name="Sacristan E."/>
            <person name="Castillo E."/>
        </authorList>
    </citation>
    <scope>NUCLEOTIDE SEQUENCE [LARGE SCALE GENOMIC DNA]</scope>
    <source>
        <strain evidence="2">Brev_genome</strain>
    </source>
</reference>
<keyword evidence="2" id="KW-0547">Nucleotide-binding</keyword>
<dbReference type="InterPro" id="IPR027417">
    <property type="entry name" value="P-loop_NTPase"/>
</dbReference>
<gene>
    <name evidence="2" type="primary">radD</name>
    <name evidence="2" type="ORF">BREV_BREV_01372</name>
</gene>
<dbReference type="Gene3D" id="3.40.50.300">
    <property type="entry name" value="P-loop containing nucleotide triphosphate hydrolases"/>
    <property type="match status" value="1"/>
</dbReference>
<sequence length="222" mass="24535">MLSLRPTKEIDLRPYQLDAVEGLRVKIREGKKRLILVAPTGAGKTVIASHLLRQADQKGSYALFMVDRVALVNQTSETLDDYGIGHGIVQGINERWMPRENVQVCSVQTLARRILPRTPSLIIYDECHAQYQATLAYIARHAEALQSVYETHDRRDGLVSPPAHIDLGPFLAVLGRCALAGLRPDQDLHRDRERCREALGCHGEEMLGGGQGEGPDAGLCLP</sequence>
<dbReference type="SMART" id="SM00487">
    <property type="entry name" value="DEXDc"/>
    <property type="match status" value="1"/>
</dbReference>
<dbReference type="InterPro" id="IPR050742">
    <property type="entry name" value="Helicase_Restrict-Modif_Enz"/>
</dbReference>
<evidence type="ECO:0000313" key="3">
    <source>
        <dbReference type="Proteomes" id="UP000289220"/>
    </source>
</evidence>
<dbReference type="GO" id="GO:0005524">
    <property type="term" value="F:ATP binding"/>
    <property type="evidence" value="ECO:0007669"/>
    <property type="project" value="InterPro"/>
</dbReference>
<dbReference type="GO" id="GO:0016787">
    <property type="term" value="F:hydrolase activity"/>
    <property type="evidence" value="ECO:0007669"/>
    <property type="project" value="InterPro"/>
</dbReference>
<dbReference type="Pfam" id="PF04851">
    <property type="entry name" value="ResIII"/>
    <property type="match status" value="1"/>
</dbReference>
<dbReference type="GO" id="GO:0003677">
    <property type="term" value="F:DNA binding"/>
    <property type="evidence" value="ECO:0007669"/>
    <property type="project" value="InterPro"/>
</dbReference>
<dbReference type="GO" id="GO:0005829">
    <property type="term" value="C:cytosol"/>
    <property type="evidence" value="ECO:0007669"/>
    <property type="project" value="TreeGrafter"/>
</dbReference>
<comment type="caution">
    <text evidence="2">The sequence shown here is derived from an EMBL/GenBank/DDBJ whole genome shotgun (WGS) entry which is preliminary data.</text>
</comment>
<keyword evidence="2" id="KW-0067">ATP-binding</keyword>
<protein>
    <submittedName>
        <fullName evidence="2">DNA repair helicase RadD</fullName>
    </submittedName>
</protein>
<evidence type="ECO:0000259" key="1">
    <source>
        <dbReference type="PROSITE" id="PS51192"/>
    </source>
</evidence>
<feature type="domain" description="Helicase ATP-binding" evidence="1">
    <location>
        <begin position="25"/>
        <end position="162"/>
    </location>
</feature>
<keyword evidence="2" id="KW-0347">Helicase</keyword>
<keyword evidence="2" id="KW-0378">Hydrolase</keyword>
<dbReference type="RefSeq" id="WP_154725940.1">
    <property type="nucleotide sequence ID" value="NZ_UXHF01000021.1"/>
</dbReference>
<dbReference type="PANTHER" id="PTHR47396:SF1">
    <property type="entry name" value="ATP-DEPENDENT HELICASE IRC3-RELATED"/>
    <property type="match status" value="1"/>
</dbReference>
<name>A0A7Z9C5C8_9CAUL</name>
<accession>A0A7Z9C5C8</accession>
<dbReference type="PANTHER" id="PTHR47396">
    <property type="entry name" value="TYPE I RESTRICTION ENZYME ECOKI R PROTEIN"/>
    <property type="match status" value="1"/>
</dbReference>
<dbReference type="AlphaFoldDB" id="A0A7Z9C5C8"/>
<dbReference type="InterPro" id="IPR014001">
    <property type="entry name" value="Helicase_ATP-bd"/>
</dbReference>
<proteinExistence type="predicted"/>
<dbReference type="SUPFAM" id="SSF52540">
    <property type="entry name" value="P-loop containing nucleoside triphosphate hydrolases"/>
    <property type="match status" value="1"/>
</dbReference>
<keyword evidence="3" id="KW-1185">Reference proteome</keyword>
<dbReference type="PROSITE" id="PS51192">
    <property type="entry name" value="HELICASE_ATP_BIND_1"/>
    <property type="match status" value="1"/>
</dbReference>
<dbReference type="Proteomes" id="UP000289220">
    <property type="component" value="Unassembled WGS sequence"/>
</dbReference>
<evidence type="ECO:0000313" key="2">
    <source>
        <dbReference type="EMBL" id="VDC49726.1"/>
    </source>
</evidence>
<organism evidence="2 3">
    <name type="scientific">Brevundimonas mediterranea</name>
    <dbReference type="NCBI Taxonomy" id="74329"/>
    <lineage>
        <taxon>Bacteria</taxon>
        <taxon>Pseudomonadati</taxon>
        <taxon>Pseudomonadota</taxon>
        <taxon>Alphaproteobacteria</taxon>
        <taxon>Caulobacterales</taxon>
        <taxon>Caulobacteraceae</taxon>
        <taxon>Brevundimonas</taxon>
    </lineage>
</organism>
<dbReference type="EMBL" id="UXHF01000021">
    <property type="protein sequence ID" value="VDC49726.1"/>
    <property type="molecule type" value="Genomic_DNA"/>
</dbReference>
<dbReference type="GO" id="GO:0004386">
    <property type="term" value="F:helicase activity"/>
    <property type="evidence" value="ECO:0007669"/>
    <property type="project" value="UniProtKB-KW"/>
</dbReference>